<evidence type="ECO:0000313" key="11">
    <source>
        <dbReference type="EMBL" id="KAJ7390027.1"/>
    </source>
</evidence>
<dbReference type="GO" id="GO:0003678">
    <property type="term" value="F:DNA helicase activity"/>
    <property type="evidence" value="ECO:0007669"/>
    <property type="project" value="TreeGrafter"/>
</dbReference>
<dbReference type="FunFam" id="3.40.50.300:FF:000526">
    <property type="entry name" value="DExH-box ATP-dependent RNA helicase DExH3"/>
    <property type="match status" value="1"/>
</dbReference>
<comment type="caution">
    <text evidence="11">The sequence shown here is derived from an EMBL/GenBank/DDBJ whole genome shotgun (WGS) entry which is preliminary data.</text>
</comment>
<dbReference type="Gene3D" id="3.40.50.300">
    <property type="entry name" value="P-loop containing nucleotide triphosphate hydrolases"/>
    <property type="match status" value="2"/>
</dbReference>
<dbReference type="SMART" id="SM00487">
    <property type="entry name" value="DEXDc"/>
    <property type="match status" value="1"/>
</dbReference>
<dbReference type="PROSITE" id="PS00690">
    <property type="entry name" value="DEAH_ATP_HELICASE"/>
    <property type="match status" value="1"/>
</dbReference>
<evidence type="ECO:0000256" key="7">
    <source>
        <dbReference type="ARBA" id="ARBA00060772"/>
    </source>
</evidence>
<dbReference type="InterPro" id="IPR014001">
    <property type="entry name" value="Helicase_ATP-bd"/>
</dbReference>
<keyword evidence="3 11" id="KW-0378">Hydrolase</keyword>
<evidence type="ECO:0000256" key="4">
    <source>
        <dbReference type="ARBA" id="ARBA00022806"/>
    </source>
</evidence>
<feature type="compositionally biased region" description="Polar residues" evidence="8">
    <location>
        <begin position="212"/>
        <end position="237"/>
    </location>
</feature>
<feature type="region of interest" description="Disordered" evidence="8">
    <location>
        <begin position="1"/>
        <end position="78"/>
    </location>
</feature>
<name>A0A9X0D7A2_9CNID</name>
<sequence>MAAHSRGFQRPRGNFGPRFSSFQARPRPPMIRPPSLMSCPSPRVPFSSQDFVIGGGPIQQNKPPSKAPGPSSQTQGSTRHFTGCEAAQRFPNAKERLHNILQGALKGNGLTFDGRQVEVNFWQTKLHIPWPRPMSFYGEGSTKREAERNVAALACIELEKRGVANIGAATILKKEALENKDEPKWIYIDEDRLSKVESFLLKNSVLSQQLYGPQNQQHTFQRQPNVQAPKPTQSSAIKETLTGSSTSSQSQTQPSTQQDDNTHTAAVKTQEFWQDTEIVKDEDFSRWEITHAANTASNKEPPQDNADNSSSANSTAAPCKVKDIFSGSPWKPLSAEEHKKLDGKLLQEFSQRQDMLESRLSWFNEETTKLPVANHKQKIVELIEANKVVVLSGETGCGKTTQIPQYILDHAIQNGKGSTCNIVVTQPRRIVAMSIAERVASERGEMLGKSVGYQVRLEGVPPSQLGRILFCTTGILLRRMQNNALLQGVSHVIVDEVHERDINTDFLLILLRELLDKNQALKIVVMSATVNSERFSQYFHGCPSLSIPGFTHTVTEYFLSDIHELLGRALSKPGHPHPGHPPQHPGHTNPHPGHPHQHPGHRPPHPGHRPPHPGHPHPGHPHQHPGHRPPHPGHPHPHPGHPQGKRFKPNNSFTKVNSDQDSPEADAELITETILCVCRNYPEGAILCFLAGWDEIIVVHDMLSTKFRNKSEFLVLPLHSMLPMFNQQAVFERPPVGVRKIVLATNIAETSITIDDIVYVINAGNRKEQMYDAAKKVSCLMTHWTSQASVVQRRGRAGRCKPGLCFNLFTREQFEHMAPYQSPEMQRVSLEEIVLQTKIQCADDSCKVQQFLSKALDPPSPFSVQSAVSQLQEIGALDDKEGLTALGRHMAYLPVEPRIAKMIIYGAIFRCLDPVLTIAAGLSYKDPFVSPLNCREQADQSRRNFAHDSRSDHVALLNAYNGWTEAMNHAQGKEFVQQRFLHWGTLNMIRGMRDQFSRLLEDSGLVPSSTSGDAVNFFCGNMELVKAILCAGLFPNAVKVGLGLESKGRGGKKRVRIAFRTKSDGRVALHPSSVNSDERQFISEWLVYHDKVKSTQVFIRDSSMVHPVALICFSGKDVREMHHGPAPPAQQPRVTLVVDGDRWMSFYCSPRLARILQAIRREINKMVACSISAASKNDTLFHYHTKLMEVVTLLLTLPVQQPLPTTG</sequence>
<dbReference type="Pfam" id="PF21010">
    <property type="entry name" value="HA2_C"/>
    <property type="match status" value="1"/>
</dbReference>
<evidence type="ECO:0000256" key="5">
    <source>
        <dbReference type="ARBA" id="ARBA00022840"/>
    </source>
</evidence>
<evidence type="ECO:0000256" key="1">
    <source>
        <dbReference type="ARBA" id="ARBA00012552"/>
    </source>
</evidence>
<dbReference type="Gene3D" id="3.30.160.20">
    <property type="match status" value="1"/>
</dbReference>
<keyword evidence="12" id="KW-1185">Reference proteome</keyword>
<dbReference type="InterPro" id="IPR011545">
    <property type="entry name" value="DEAD/DEAH_box_helicase_dom"/>
</dbReference>
<keyword evidence="5" id="KW-0067">ATP-binding</keyword>
<accession>A0A9X0D7A2</accession>
<dbReference type="SMART" id="SM00847">
    <property type="entry name" value="HA2"/>
    <property type="match status" value="1"/>
</dbReference>
<feature type="region of interest" description="Disordered" evidence="8">
    <location>
        <begin position="212"/>
        <end position="264"/>
    </location>
</feature>
<proteinExistence type="inferred from homology"/>
<dbReference type="GO" id="GO:0002151">
    <property type="term" value="F:G-quadruplex RNA binding"/>
    <property type="evidence" value="ECO:0007669"/>
    <property type="project" value="TreeGrafter"/>
</dbReference>
<dbReference type="GO" id="GO:0003724">
    <property type="term" value="F:RNA helicase activity"/>
    <property type="evidence" value="ECO:0007669"/>
    <property type="project" value="UniProtKB-EC"/>
</dbReference>
<keyword evidence="2" id="KW-0547">Nucleotide-binding</keyword>
<feature type="compositionally biased region" description="Low complexity" evidence="8">
    <location>
        <begin position="304"/>
        <end position="316"/>
    </location>
</feature>
<evidence type="ECO:0000256" key="3">
    <source>
        <dbReference type="ARBA" id="ARBA00022801"/>
    </source>
</evidence>
<reference evidence="11" key="1">
    <citation type="submission" date="2023-01" db="EMBL/GenBank/DDBJ databases">
        <title>Genome assembly of the deep-sea coral Lophelia pertusa.</title>
        <authorList>
            <person name="Herrera S."/>
            <person name="Cordes E."/>
        </authorList>
    </citation>
    <scope>NUCLEOTIDE SEQUENCE</scope>
    <source>
        <strain evidence="11">USNM1676648</strain>
        <tissue evidence="11">Polyp</tissue>
    </source>
</reference>
<keyword evidence="4" id="KW-0347">Helicase</keyword>
<dbReference type="SUPFAM" id="SSF52540">
    <property type="entry name" value="P-loop containing nucleoside triphosphate hydrolases"/>
    <property type="match status" value="1"/>
</dbReference>
<feature type="compositionally biased region" description="Basic residues" evidence="8">
    <location>
        <begin position="593"/>
        <end position="648"/>
    </location>
</feature>
<comment type="similarity">
    <text evidence="7">Belongs to the DExH box helicase family.</text>
</comment>
<feature type="domain" description="Helicase C-terminal" evidence="10">
    <location>
        <begin position="669"/>
        <end position="841"/>
    </location>
</feature>
<dbReference type="InterPro" id="IPR001650">
    <property type="entry name" value="Helicase_C-like"/>
</dbReference>
<dbReference type="SMART" id="SM00490">
    <property type="entry name" value="HELICc"/>
    <property type="match status" value="1"/>
</dbReference>
<dbReference type="PANTHER" id="PTHR18934">
    <property type="entry name" value="ATP-DEPENDENT RNA HELICASE"/>
    <property type="match status" value="1"/>
</dbReference>
<dbReference type="FunFam" id="1.20.120.1080:FF:000002">
    <property type="entry name" value="Putative ATP-dependent RNA helicase DHX36"/>
    <property type="match status" value="1"/>
</dbReference>
<dbReference type="GO" id="GO:0016787">
    <property type="term" value="F:hydrolase activity"/>
    <property type="evidence" value="ECO:0007669"/>
    <property type="project" value="UniProtKB-KW"/>
</dbReference>
<dbReference type="GO" id="GO:0005524">
    <property type="term" value="F:ATP binding"/>
    <property type="evidence" value="ECO:0007669"/>
    <property type="project" value="UniProtKB-KW"/>
</dbReference>
<dbReference type="PROSITE" id="PS51192">
    <property type="entry name" value="HELICASE_ATP_BIND_1"/>
    <property type="match status" value="1"/>
</dbReference>
<dbReference type="PANTHER" id="PTHR18934:SF257">
    <property type="entry name" value="ATP-DEPENDENT RNA HELICASE DHX30"/>
    <property type="match status" value="1"/>
</dbReference>
<protein>
    <recommendedName>
        <fullName evidence="1">RNA helicase</fullName>
        <ecNumber evidence="1">3.6.4.13</ecNumber>
    </recommendedName>
</protein>
<dbReference type="EC" id="3.6.4.13" evidence="1"/>
<dbReference type="Pfam" id="PF00271">
    <property type="entry name" value="Helicase_C"/>
    <property type="match status" value="1"/>
</dbReference>
<dbReference type="EMBL" id="MU825421">
    <property type="protein sequence ID" value="KAJ7390027.1"/>
    <property type="molecule type" value="Genomic_DNA"/>
</dbReference>
<dbReference type="OrthoDB" id="5600252at2759"/>
<dbReference type="Pfam" id="PF07717">
    <property type="entry name" value="OB_NTP_bind"/>
    <property type="match status" value="1"/>
</dbReference>
<dbReference type="InterPro" id="IPR048333">
    <property type="entry name" value="HA2_WH"/>
</dbReference>
<dbReference type="GO" id="GO:0005737">
    <property type="term" value="C:cytoplasm"/>
    <property type="evidence" value="ECO:0007669"/>
    <property type="project" value="TreeGrafter"/>
</dbReference>
<evidence type="ECO:0000256" key="2">
    <source>
        <dbReference type="ARBA" id="ARBA00022741"/>
    </source>
</evidence>
<dbReference type="InterPro" id="IPR027417">
    <property type="entry name" value="P-loop_NTPase"/>
</dbReference>
<dbReference type="InterPro" id="IPR007502">
    <property type="entry name" value="Helicase-assoc_dom"/>
</dbReference>
<dbReference type="CDD" id="cd17917">
    <property type="entry name" value="DEXHc_RHA-like"/>
    <property type="match status" value="1"/>
</dbReference>
<feature type="region of interest" description="Disordered" evidence="8">
    <location>
        <begin position="569"/>
        <end position="665"/>
    </location>
</feature>
<dbReference type="GO" id="GO:0005634">
    <property type="term" value="C:nucleus"/>
    <property type="evidence" value="ECO:0007669"/>
    <property type="project" value="TreeGrafter"/>
</dbReference>
<dbReference type="Pfam" id="PF00270">
    <property type="entry name" value="DEAD"/>
    <property type="match status" value="1"/>
</dbReference>
<evidence type="ECO:0000256" key="8">
    <source>
        <dbReference type="SAM" id="MobiDB-lite"/>
    </source>
</evidence>
<dbReference type="InterPro" id="IPR002464">
    <property type="entry name" value="DNA/RNA_helicase_DEAH_CS"/>
</dbReference>
<evidence type="ECO:0000256" key="6">
    <source>
        <dbReference type="ARBA" id="ARBA00022884"/>
    </source>
</evidence>
<keyword evidence="6" id="KW-0694">RNA-binding</keyword>
<gene>
    <name evidence="11" type="primary">DHX30</name>
    <name evidence="11" type="ORF">OS493_027551</name>
</gene>
<evidence type="ECO:0000259" key="10">
    <source>
        <dbReference type="PROSITE" id="PS51194"/>
    </source>
</evidence>
<feature type="compositionally biased region" description="Low complexity" evidence="8">
    <location>
        <begin position="240"/>
        <end position="258"/>
    </location>
</feature>
<dbReference type="PROSITE" id="PS51194">
    <property type="entry name" value="HELICASE_CTER"/>
    <property type="match status" value="1"/>
</dbReference>
<feature type="region of interest" description="Disordered" evidence="8">
    <location>
        <begin position="293"/>
        <end position="316"/>
    </location>
</feature>
<dbReference type="Proteomes" id="UP001163046">
    <property type="component" value="Unassembled WGS sequence"/>
</dbReference>
<dbReference type="Pfam" id="PF04408">
    <property type="entry name" value="WHD_HA2"/>
    <property type="match status" value="1"/>
</dbReference>
<dbReference type="AlphaFoldDB" id="A0A9X0D7A2"/>
<dbReference type="Gene3D" id="1.20.120.1080">
    <property type="match status" value="1"/>
</dbReference>
<organism evidence="11 12">
    <name type="scientific">Desmophyllum pertusum</name>
    <dbReference type="NCBI Taxonomy" id="174260"/>
    <lineage>
        <taxon>Eukaryota</taxon>
        <taxon>Metazoa</taxon>
        <taxon>Cnidaria</taxon>
        <taxon>Anthozoa</taxon>
        <taxon>Hexacorallia</taxon>
        <taxon>Scleractinia</taxon>
        <taxon>Caryophylliina</taxon>
        <taxon>Caryophylliidae</taxon>
        <taxon>Desmophyllum</taxon>
    </lineage>
</organism>
<feature type="compositionally biased region" description="Polar residues" evidence="8">
    <location>
        <begin position="649"/>
        <end position="660"/>
    </location>
</feature>
<dbReference type="CDD" id="cd18791">
    <property type="entry name" value="SF2_C_RHA"/>
    <property type="match status" value="1"/>
</dbReference>
<evidence type="ECO:0000313" key="12">
    <source>
        <dbReference type="Proteomes" id="UP001163046"/>
    </source>
</evidence>
<feature type="domain" description="Helicase ATP-binding" evidence="9">
    <location>
        <begin position="380"/>
        <end position="548"/>
    </location>
</feature>
<evidence type="ECO:0000259" key="9">
    <source>
        <dbReference type="PROSITE" id="PS51192"/>
    </source>
</evidence>
<dbReference type="InterPro" id="IPR011709">
    <property type="entry name" value="DEAD-box_helicase_OB_fold"/>
</dbReference>